<dbReference type="Proteomes" id="UP000772434">
    <property type="component" value="Unassembled WGS sequence"/>
</dbReference>
<keyword evidence="3" id="KW-1185">Reference proteome</keyword>
<accession>A0A9P5U2R9</accession>
<reference evidence="2" key="1">
    <citation type="submission" date="2020-11" db="EMBL/GenBank/DDBJ databases">
        <authorList>
            <consortium name="DOE Joint Genome Institute"/>
            <person name="Ahrendt S."/>
            <person name="Riley R."/>
            <person name="Andreopoulos W."/>
            <person name="Labutti K."/>
            <person name="Pangilinan J."/>
            <person name="Ruiz-Duenas F.J."/>
            <person name="Barrasa J.M."/>
            <person name="Sanchez-Garcia M."/>
            <person name="Camarero S."/>
            <person name="Miyauchi S."/>
            <person name="Serrano A."/>
            <person name="Linde D."/>
            <person name="Babiker R."/>
            <person name="Drula E."/>
            <person name="Ayuso-Fernandez I."/>
            <person name="Pacheco R."/>
            <person name="Padilla G."/>
            <person name="Ferreira P."/>
            <person name="Barriuso J."/>
            <person name="Kellner H."/>
            <person name="Castanera R."/>
            <person name="Alfaro M."/>
            <person name="Ramirez L."/>
            <person name="Pisabarro A.G."/>
            <person name="Kuo A."/>
            <person name="Tritt A."/>
            <person name="Lipzen A."/>
            <person name="He G."/>
            <person name="Yan M."/>
            <person name="Ng V."/>
            <person name="Cullen D."/>
            <person name="Martin F."/>
            <person name="Rosso M.-N."/>
            <person name="Henrissat B."/>
            <person name="Hibbett D."/>
            <person name="Martinez A.T."/>
            <person name="Grigoriev I.V."/>
        </authorList>
    </citation>
    <scope>NUCLEOTIDE SEQUENCE</scope>
    <source>
        <strain evidence="2">AH 40177</strain>
    </source>
</reference>
<evidence type="ECO:0000313" key="2">
    <source>
        <dbReference type="EMBL" id="KAF9063754.1"/>
    </source>
</evidence>
<evidence type="ECO:0000313" key="3">
    <source>
        <dbReference type="Proteomes" id="UP000772434"/>
    </source>
</evidence>
<organism evidence="2 3">
    <name type="scientific">Rhodocollybia butyracea</name>
    <dbReference type="NCBI Taxonomy" id="206335"/>
    <lineage>
        <taxon>Eukaryota</taxon>
        <taxon>Fungi</taxon>
        <taxon>Dikarya</taxon>
        <taxon>Basidiomycota</taxon>
        <taxon>Agaricomycotina</taxon>
        <taxon>Agaricomycetes</taxon>
        <taxon>Agaricomycetidae</taxon>
        <taxon>Agaricales</taxon>
        <taxon>Marasmiineae</taxon>
        <taxon>Omphalotaceae</taxon>
        <taxon>Rhodocollybia</taxon>
    </lineage>
</organism>
<gene>
    <name evidence="2" type="ORF">BDP27DRAFT_1426572</name>
</gene>
<feature type="region of interest" description="Disordered" evidence="1">
    <location>
        <begin position="127"/>
        <end position="146"/>
    </location>
</feature>
<protein>
    <submittedName>
        <fullName evidence="2">Uncharacterized protein</fullName>
    </submittedName>
</protein>
<evidence type="ECO:0000256" key="1">
    <source>
        <dbReference type="SAM" id="MobiDB-lite"/>
    </source>
</evidence>
<dbReference type="EMBL" id="JADNRY010000139">
    <property type="protein sequence ID" value="KAF9063754.1"/>
    <property type="molecule type" value="Genomic_DNA"/>
</dbReference>
<name>A0A9P5U2R9_9AGAR</name>
<proteinExistence type="predicted"/>
<dbReference type="AlphaFoldDB" id="A0A9P5U2R9"/>
<feature type="region of interest" description="Disordered" evidence="1">
    <location>
        <begin position="88"/>
        <end position="109"/>
    </location>
</feature>
<sequence>MPGLGLTTCIQNRNCACKALRIVDNLCERTTKAYSTVIGIGSPSEELHFPPGQANVTPLEQRYTSDSPPNMHQPRAANAHGITPFTKSYITPAASGTDGDTGQDQEQPEPGITVFLQPIESTTRLSLLPVEPPNNGNNGGTGDTAIAYQEPDRTELLLERLNTLMNAIQHPPAYGQEASP</sequence>
<comment type="caution">
    <text evidence="2">The sequence shown here is derived from an EMBL/GenBank/DDBJ whole genome shotgun (WGS) entry which is preliminary data.</text>
</comment>